<dbReference type="Proteomes" id="UP000006174">
    <property type="component" value="Unassembled WGS sequence"/>
</dbReference>
<feature type="region of interest" description="Disordered" evidence="1">
    <location>
        <begin position="301"/>
        <end position="331"/>
    </location>
</feature>
<dbReference type="AlphaFoldDB" id="I2FXP5"/>
<evidence type="ECO:0000313" key="3">
    <source>
        <dbReference type="Proteomes" id="UP000006174"/>
    </source>
</evidence>
<organism evidence="2 3">
    <name type="scientific">Ustilago hordei</name>
    <name type="common">Barley covered smut fungus</name>
    <dbReference type="NCBI Taxonomy" id="120017"/>
    <lineage>
        <taxon>Eukaryota</taxon>
        <taxon>Fungi</taxon>
        <taxon>Dikarya</taxon>
        <taxon>Basidiomycota</taxon>
        <taxon>Ustilaginomycotina</taxon>
        <taxon>Ustilaginomycetes</taxon>
        <taxon>Ustilaginales</taxon>
        <taxon>Ustilaginaceae</taxon>
        <taxon>Ustilago</taxon>
    </lineage>
</organism>
<proteinExistence type="predicted"/>
<accession>I2FXP5</accession>
<gene>
    <name evidence="2" type="ORF">UHOR_08436</name>
</gene>
<dbReference type="EMBL" id="CAGI01000166">
    <property type="protein sequence ID" value="CCF51688.1"/>
    <property type="molecule type" value="Genomic_DNA"/>
</dbReference>
<protein>
    <submittedName>
        <fullName evidence="2">Uncharacterized protein</fullName>
    </submittedName>
</protein>
<evidence type="ECO:0000313" key="2">
    <source>
        <dbReference type="EMBL" id="CCF51688.1"/>
    </source>
</evidence>
<keyword evidence="3" id="KW-1185">Reference proteome</keyword>
<comment type="caution">
    <text evidence="2">The sequence shown here is derived from an EMBL/GenBank/DDBJ whole genome shotgun (WGS) entry which is preliminary data.</text>
</comment>
<feature type="compositionally biased region" description="Basic and acidic residues" evidence="1">
    <location>
        <begin position="301"/>
        <end position="322"/>
    </location>
</feature>
<name>I2FXP5_USTHO</name>
<evidence type="ECO:0000256" key="1">
    <source>
        <dbReference type="SAM" id="MobiDB-lite"/>
    </source>
</evidence>
<reference evidence="2 3" key="1">
    <citation type="journal article" date="2012" name="Plant Cell">
        <title>Genome comparison of barley and maize smut fungi reveals targeted loss of RNA silencing components and species-specific presence of transposable elements.</title>
        <authorList>
            <person name="Laurie J.D."/>
            <person name="Ali S."/>
            <person name="Linning R."/>
            <person name="Mannhaupt G."/>
            <person name="Wong P."/>
            <person name="Gueldener U."/>
            <person name="Muensterkoetter M."/>
            <person name="Moore R."/>
            <person name="Kahmann R."/>
            <person name="Bakkeren G."/>
            <person name="Schirawski J."/>
        </authorList>
    </citation>
    <scope>NUCLEOTIDE SEQUENCE [LARGE SCALE GENOMIC DNA]</scope>
    <source>
        <strain evidence="3">Uh4875-4</strain>
    </source>
</reference>
<dbReference type="HOGENOM" id="CLU_839909_0_0_1"/>
<dbReference type="OrthoDB" id="2556201at2759"/>
<sequence>MAVLDMVLMPACFSGFCTVPLTSAPPATRHFTWTRWRRSWARKLVKVSKIFNIFLKDKQKQFCCFVCSKYSPLDDTDHAPPNASKSIMMPCPPTTWTLTTSACSSPAAFSNGSKPPSLSALLPLALFKTGIQGQMQMLRHTCTSQASLTRPNQGSASKITFVSHLVNDHKFLILHAGDNSVIKAVSTNNKYKLSQLLPYIPLSMKAMSDVEIEHLYPQFNGCYAQQNYNTLCMKAKKGYKSVMHSTKALPALQSKKRKEYKQGYKEFLDEEVAKAMCVENNGKNMEHCHVWNASMNMEEKMAKRSKDAAKAREQLERVKDDLDFKEEEEQG</sequence>